<reference evidence="3 4" key="1">
    <citation type="submission" date="2016-10" db="EMBL/GenBank/DDBJ databases">
        <authorList>
            <person name="Varghese N."/>
            <person name="Submissions S."/>
        </authorList>
    </citation>
    <scope>NUCLEOTIDE SEQUENCE [LARGE SCALE GENOMIC DNA]</scope>
    <source>
        <strain evidence="3 4">DSM 16643</strain>
    </source>
</reference>
<accession>A0A1G5VEE8</accession>
<dbReference type="RefSeq" id="WP_223165987.1">
    <property type="nucleotide sequence ID" value="NZ_FMXB01000003.1"/>
</dbReference>
<dbReference type="AlphaFoldDB" id="A0A1G5VEE8"/>
<dbReference type="Proteomes" id="UP000323439">
    <property type="component" value="Unassembled WGS sequence"/>
</dbReference>
<evidence type="ECO:0000259" key="2">
    <source>
        <dbReference type="PROSITE" id="PS50801"/>
    </source>
</evidence>
<dbReference type="PANTHER" id="PTHR33495">
    <property type="entry name" value="ANTI-SIGMA FACTOR ANTAGONIST TM_1081-RELATED-RELATED"/>
    <property type="match status" value="1"/>
</dbReference>
<proteinExistence type="inferred from homology"/>
<evidence type="ECO:0000256" key="1">
    <source>
        <dbReference type="ARBA" id="ARBA00009013"/>
    </source>
</evidence>
<feature type="domain" description="STAS" evidence="2">
    <location>
        <begin position="11"/>
        <end position="109"/>
    </location>
</feature>
<dbReference type="GO" id="GO:0043856">
    <property type="term" value="F:anti-sigma factor antagonist activity"/>
    <property type="evidence" value="ECO:0007669"/>
    <property type="project" value="InterPro"/>
</dbReference>
<dbReference type="PROSITE" id="PS50801">
    <property type="entry name" value="STAS"/>
    <property type="match status" value="1"/>
</dbReference>
<dbReference type="Pfam" id="PF01740">
    <property type="entry name" value="STAS"/>
    <property type="match status" value="1"/>
</dbReference>
<dbReference type="InterPro" id="IPR003658">
    <property type="entry name" value="Anti-sigma_ant"/>
</dbReference>
<dbReference type="Gene3D" id="3.30.750.24">
    <property type="entry name" value="STAS domain"/>
    <property type="match status" value="1"/>
</dbReference>
<dbReference type="EMBL" id="FMXB01000003">
    <property type="protein sequence ID" value="SDA43796.1"/>
    <property type="molecule type" value="Genomic_DNA"/>
</dbReference>
<dbReference type="SUPFAM" id="SSF52091">
    <property type="entry name" value="SpoIIaa-like"/>
    <property type="match status" value="1"/>
</dbReference>
<dbReference type="InterPro" id="IPR036513">
    <property type="entry name" value="STAS_dom_sf"/>
</dbReference>
<comment type="similarity">
    <text evidence="1">Belongs to the anti-sigma-factor antagonist family.</text>
</comment>
<organism evidence="3 4">
    <name type="scientific">Methanobrevibacter millerae</name>
    <dbReference type="NCBI Taxonomy" id="230361"/>
    <lineage>
        <taxon>Archaea</taxon>
        <taxon>Methanobacteriati</taxon>
        <taxon>Methanobacteriota</taxon>
        <taxon>Methanomada group</taxon>
        <taxon>Methanobacteria</taxon>
        <taxon>Methanobacteriales</taxon>
        <taxon>Methanobacteriaceae</taxon>
        <taxon>Methanobrevibacter</taxon>
    </lineage>
</organism>
<sequence length="109" mass="12298">MDWGILAKNKMNIEKNYNGKELTIKVDNQIDTVTAPDFENEIIDEMGKFDSLNLDFENLEYISSAGLRVLISTQKKLQPEGIPFNIINTPPVIKDIITVSGLDNVLNMQ</sequence>
<dbReference type="InterPro" id="IPR002645">
    <property type="entry name" value="STAS_dom"/>
</dbReference>
<dbReference type="CDD" id="cd07043">
    <property type="entry name" value="STAS_anti-anti-sigma_factors"/>
    <property type="match status" value="1"/>
</dbReference>
<dbReference type="NCBIfam" id="TIGR00377">
    <property type="entry name" value="ant_ant_sig"/>
    <property type="match status" value="1"/>
</dbReference>
<evidence type="ECO:0000313" key="3">
    <source>
        <dbReference type="EMBL" id="SDA43796.1"/>
    </source>
</evidence>
<protein>
    <submittedName>
        <fullName evidence="3">Anti-sigma B factor antagonist</fullName>
    </submittedName>
</protein>
<gene>
    <name evidence="3" type="ORF">SAMN02910315_00555</name>
</gene>
<keyword evidence="4" id="KW-1185">Reference proteome</keyword>
<name>A0A1G5VEE8_9EURY</name>
<evidence type="ECO:0000313" key="4">
    <source>
        <dbReference type="Proteomes" id="UP000323439"/>
    </source>
</evidence>